<dbReference type="InterPro" id="IPR009081">
    <property type="entry name" value="PP-bd_ACP"/>
</dbReference>
<dbReference type="Proteomes" id="UP000264882">
    <property type="component" value="Chromosome"/>
</dbReference>
<dbReference type="Proteomes" id="UP000294882">
    <property type="component" value="Unassembled WGS sequence"/>
</dbReference>
<dbReference type="Gene3D" id="1.10.1200.10">
    <property type="entry name" value="ACP-like"/>
    <property type="match status" value="1"/>
</dbReference>
<evidence type="ECO:0000313" key="2">
    <source>
        <dbReference type="EMBL" id="ASI54068.1"/>
    </source>
</evidence>
<dbReference type="Proteomes" id="UP001233782">
    <property type="component" value="Unassembled WGS sequence"/>
</dbReference>
<evidence type="ECO:0000313" key="7">
    <source>
        <dbReference type="Proteomes" id="UP000294882"/>
    </source>
</evidence>
<protein>
    <submittedName>
        <fullName evidence="4">Acyl carrier protein</fullName>
    </submittedName>
</protein>
<dbReference type="OrthoDB" id="400572at2"/>
<dbReference type="Pfam" id="PF00550">
    <property type="entry name" value="PP-binding"/>
    <property type="match status" value="1"/>
</dbReference>
<dbReference type="EMBL" id="JASBCP010000002">
    <property type="protein sequence ID" value="MDI3047999.1"/>
    <property type="molecule type" value="Genomic_DNA"/>
</dbReference>
<gene>
    <name evidence="4" type="ORF">JN03_0275</name>
    <name evidence="2" type="ORF">MHSN_02675</name>
    <name evidence="5" type="ORF">NMG93_02885</name>
    <name evidence="3" type="ORF">QJ129_01845</name>
</gene>
<name>A0A063YBG3_9BACT</name>
<dbReference type="STRING" id="29559.NPL3_03420"/>
<dbReference type="EMBL" id="SOCH01000003">
    <property type="protein sequence ID" value="TDU97760.1"/>
    <property type="molecule type" value="Genomic_DNA"/>
</dbReference>
<evidence type="ECO:0000313" key="3">
    <source>
        <dbReference type="EMBL" id="MDI3047999.1"/>
    </source>
</evidence>
<dbReference type="PROSITE" id="PS50075">
    <property type="entry name" value="CARRIER"/>
    <property type="match status" value="1"/>
</dbReference>
<proteinExistence type="predicted"/>
<organism evidence="4 7">
    <name type="scientific">Metamycoplasma hyosynoviae</name>
    <dbReference type="NCBI Taxonomy" id="29559"/>
    <lineage>
        <taxon>Bacteria</taxon>
        <taxon>Bacillati</taxon>
        <taxon>Mycoplasmatota</taxon>
        <taxon>Mycoplasmoidales</taxon>
        <taxon>Metamycoplasmataceae</taxon>
        <taxon>Metamycoplasma</taxon>
    </lineage>
</organism>
<reference evidence="4 7" key="2">
    <citation type="submission" date="2019-03" db="EMBL/GenBank/DDBJ databases">
        <title>Genomic Encyclopedia of Archaeal and Bacterial Type Strains, Phase II (KMG-II): from individual species to whole genera.</title>
        <authorList>
            <person name="Goeker M."/>
        </authorList>
    </citation>
    <scope>NUCLEOTIDE SEQUENCE [LARGE SCALE GENOMIC DNA]</scope>
    <source>
        <strain evidence="4 7">ATCC 25591</strain>
    </source>
</reference>
<evidence type="ECO:0000259" key="1">
    <source>
        <dbReference type="PROSITE" id="PS50075"/>
    </source>
</evidence>
<feature type="domain" description="Carrier" evidence="1">
    <location>
        <begin position="1"/>
        <end position="72"/>
    </location>
</feature>
<dbReference type="InterPro" id="IPR036736">
    <property type="entry name" value="ACP-like_sf"/>
</dbReference>
<evidence type="ECO:0000313" key="6">
    <source>
        <dbReference type="Proteomes" id="UP000264882"/>
    </source>
</evidence>
<dbReference type="GeneID" id="75105424"/>
<evidence type="ECO:0000313" key="5">
    <source>
        <dbReference type="EMBL" id="UTO25797.1"/>
    </source>
</evidence>
<evidence type="ECO:0000313" key="4">
    <source>
        <dbReference type="EMBL" id="TDU97760.1"/>
    </source>
</evidence>
<keyword evidence="6" id="KW-1185">Reference proteome</keyword>
<dbReference type="Proteomes" id="UP001059349">
    <property type="component" value="Chromosome"/>
</dbReference>
<dbReference type="SUPFAM" id="SSF47336">
    <property type="entry name" value="ACP-like"/>
    <property type="match status" value="1"/>
</dbReference>
<dbReference type="KEGG" id="mhyv:MHSN_02675"/>
<dbReference type="EMBL" id="CP101127">
    <property type="protein sequence ID" value="UTO25797.1"/>
    <property type="molecule type" value="Genomic_DNA"/>
</dbReference>
<sequence>MDIKEKIFSELKRHTRKSFSEDTIIKDLSIDSLDLLMLVTELEKVFSIAISDEELLNIKKVGDILRIVNQKMQK</sequence>
<reference evidence="2 6" key="1">
    <citation type="submission" date="2014-06" db="EMBL/GenBank/DDBJ databases">
        <title>The Whole Genome Sequence of Mycoplasma hyosynoviae strain ATCC 27095.</title>
        <authorList>
            <person name="Calcutt M.J."/>
            <person name="Foecking M.F."/>
        </authorList>
    </citation>
    <scope>NUCLEOTIDE SEQUENCE [LARGE SCALE GENOMIC DNA]</scope>
    <source>
        <strain evidence="2 6">M60</strain>
    </source>
</reference>
<reference evidence="5" key="3">
    <citation type="submission" date="2022-07" db="EMBL/GenBank/DDBJ databases">
        <title>Complete genome of Mycoplasma hyosynoviae B1.</title>
        <authorList>
            <person name="Spergser J."/>
        </authorList>
    </citation>
    <scope>NUCLEOTIDE SEQUENCE</scope>
    <source>
        <strain evidence="5">B1</strain>
    </source>
</reference>
<dbReference type="RefSeq" id="WP_051599357.1">
    <property type="nucleotide sequence ID" value="NZ_CP008748.1"/>
</dbReference>
<reference evidence="3" key="4">
    <citation type="submission" date="2023-04" db="EMBL/GenBank/DDBJ databases">
        <title>Genomes of recent Mycoplasma hyosynoviae isolates 2023.</title>
        <authorList>
            <person name="Spergser J."/>
        </authorList>
    </citation>
    <scope>NUCLEOTIDE SEQUENCE</scope>
    <source>
        <strain evidence="3">SN1J23N</strain>
    </source>
</reference>
<dbReference type="EMBL" id="CP008748">
    <property type="protein sequence ID" value="ASI54068.1"/>
    <property type="molecule type" value="Genomic_DNA"/>
</dbReference>
<accession>A0A063YBG3</accession>
<dbReference type="AlphaFoldDB" id="A0A063YBG3"/>